<dbReference type="GO" id="GO:0016874">
    <property type="term" value="F:ligase activity"/>
    <property type="evidence" value="ECO:0007669"/>
    <property type="project" value="UniProtKB-KW"/>
</dbReference>
<sequence>MTVLASPYLRVRDPRVAPTSFQIGTHSAIVVAALFVLQFPQFLTGNQSMMIMGALLALSLLSWPRTHPLMGPFIGLVVLAAFSSLWSEHPSSALTGALQFAIVASSGIAVGAALNLNRILQITSRTAGAIALLSLVLAQVAPHIAIHSGPAYSGTLQGIFISKNSLAIVVIFGAVSTLFLRWPRTRDKWEFTLLWAVFLITLVQTDSATADLILAVVVVLRICLAGWLKMSGTVRAATVALLLVPVIVIALSSWAIYTGTLGLLGRDTTLTGRTDIWEAAVLAWQTRPWLGVGWGSFSSDSTLAAIQEGLYGWVRDHAHNGFIQVLTELGLVGIIVLAWTLLLILARSLRAISHTRTLIAGWPIAVFATFVMHNAAEQSMRLLPLFMLAVAAAAAVRVSGPQPNIE</sequence>
<feature type="transmembrane region" description="Helical" evidence="5">
    <location>
        <begin position="189"/>
        <end position="206"/>
    </location>
</feature>
<keyword evidence="8" id="KW-1185">Reference proteome</keyword>
<feature type="domain" description="O-antigen ligase-related" evidence="6">
    <location>
        <begin position="197"/>
        <end position="337"/>
    </location>
</feature>
<feature type="transmembrane region" description="Helical" evidence="5">
    <location>
        <begin position="126"/>
        <end position="145"/>
    </location>
</feature>
<evidence type="ECO:0000256" key="4">
    <source>
        <dbReference type="ARBA" id="ARBA00023136"/>
    </source>
</evidence>
<evidence type="ECO:0000313" key="7">
    <source>
        <dbReference type="EMBL" id="MFC7267557.1"/>
    </source>
</evidence>
<dbReference type="InterPro" id="IPR051533">
    <property type="entry name" value="WaaL-like"/>
</dbReference>
<protein>
    <submittedName>
        <fullName evidence="7">O-antigen ligase family protein</fullName>
    </submittedName>
</protein>
<dbReference type="InterPro" id="IPR007016">
    <property type="entry name" value="O-antigen_ligase-rel_domated"/>
</dbReference>
<dbReference type="PANTHER" id="PTHR37422">
    <property type="entry name" value="TEICHURONIC ACID BIOSYNTHESIS PROTEIN TUAE"/>
    <property type="match status" value="1"/>
</dbReference>
<evidence type="ECO:0000256" key="3">
    <source>
        <dbReference type="ARBA" id="ARBA00022989"/>
    </source>
</evidence>
<feature type="transmembrane region" description="Helical" evidence="5">
    <location>
        <begin position="165"/>
        <end position="182"/>
    </location>
</feature>
<evidence type="ECO:0000256" key="1">
    <source>
        <dbReference type="ARBA" id="ARBA00004141"/>
    </source>
</evidence>
<dbReference type="Proteomes" id="UP001596507">
    <property type="component" value="Unassembled WGS sequence"/>
</dbReference>
<dbReference type="PANTHER" id="PTHR37422:SF17">
    <property type="entry name" value="O-ANTIGEN LIGASE"/>
    <property type="match status" value="1"/>
</dbReference>
<dbReference type="RefSeq" id="WP_262872492.1">
    <property type="nucleotide sequence ID" value="NZ_BAABKW010000019.1"/>
</dbReference>
<evidence type="ECO:0000256" key="2">
    <source>
        <dbReference type="ARBA" id="ARBA00022692"/>
    </source>
</evidence>
<keyword evidence="4 5" id="KW-0472">Membrane</keyword>
<feature type="transmembrane region" description="Helical" evidence="5">
    <location>
        <begin position="322"/>
        <end position="346"/>
    </location>
</feature>
<gene>
    <name evidence="7" type="ORF">ACFQRL_01145</name>
</gene>
<accession>A0ABW2H881</accession>
<evidence type="ECO:0000259" key="6">
    <source>
        <dbReference type="Pfam" id="PF04932"/>
    </source>
</evidence>
<feature type="transmembrane region" description="Helical" evidence="5">
    <location>
        <begin position="21"/>
        <end position="39"/>
    </location>
</feature>
<evidence type="ECO:0000313" key="8">
    <source>
        <dbReference type="Proteomes" id="UP001596507"/>
    </source>
</evidence>
<comment type="subcellular location">
    <subcellularLocation>
        <location evidence="1">Membrane</location>
        <topology evidence="1">Multi-pass membrane protein</topology>
    </subcellularLocation>
</comment>
<feature type="transmembrane region" description="Helical" evidence="5">
    <location>
        <begin position="45"/>
        <end position="63"/>
    </location>
</feature>
<dbReference type="EMBL" id="JBHTBE010000001">
    <property type="protein sequence ID" value="MFC7267557.1"/>
    <property type="molecule type" value="Genomic_DNA"/>
</dbReference>
<feature type="transmembrane region" description="Helical" evidence="5">
    <location>
        <begin position="93"/>
        <end position="114"/>
    </location>
</feature>
<feature type="transmembrane region" description="Helical" evidence="5">
    <location>
        <begin position="237"/>
        <end position="257"/>
    </location>
</feature>
<comment type="caution">
    <text evidence="7">The sequence shown here is derived from an EMBL/GenBank/DDBJ whole genome shotgun (WGS) entry which is preliminary data.</text>
</comment>
<feature type="transmembrane region" description="Helical" evidence="5">
    <location>
        <begin position="212"/>
        <end position="230"/>
    </location>
</feature>
<keyword evidence="7" id="KW-0436">Ligase</keyword>
<evidence type="ECO:0000256" key="5">
    <source>
        <dbReference type="SAM" id="Phobius"/>
    </source>
</evidence>
<dbReference type="Pfam" id="PF04932">
    <property type="entry name" value="Wzy_C"/>
    <property type="match status" value="1"/>
</dbReference>
<keyword evidence="2 5" id="KW-0812">Transmembrane</keyword>
<feature type="transmembrane region" description="Helical" evidence="5">
    <location>
        <begin position="358"/>
        <end position="376"/>
    </location>
</feature>
<organism evidence="7 8">
    <name type="scientific">Microbacterium fluvii</name>
    <dbReference type="NCBI Taxonomy" id="415215"/>
    <lineage>
        <taxon>Bacteria</taxon>
        <taxon>Bacillati</taxon>
        <taxon>Actinomycetota</taxon>
        <taxon>Actinomycetes</taxon>
        <taxon>Micrococcales</taxon>
        <taxon>Microbacteriaceae</taxon>
        <taxon>Microbacterium</taxon>
    </lineage>
</organism>
<reference evidence="8" key="1">
    <citation type="journal article" date="2019" name="Int. J. Syst. Evol. Microbiol.">
        <title>The Global Catalogue of Microorganisms (GCM) 10K type strain sequencing project: providing services to taxonomists for standard genome sequencing and annotation.</title>
        <authorList>
            <consortium name="The Broad Institute Genomics Platform"/>
            <consortium name="The Broad Institute Genome Sequencing Center for Infectious Disease"/>
            <person name="Wu L."/>
            <person name="Ma J."/>
        </authorList>
    </citation>
    <scope>NUCLEOTIDE SEQUENCE [LARGE SCALE GENOMIC DNA]</scope>
    <source>
        <strain evidence="8">CGMCC 1.15772</strain>
    </source>
</reference>
<proteinExistence type="predicted"/>
<keyword evidence="3 5" id="KW-1133">Transmembrane helix</keyword>
<name>A0ABW2H881_9MICO</name>